<keyword evidence="4" id="KW-0328">Glycosyltransferase</keyword>
<feature type="domain" description="Phosphoribosyltransferase" evidence="3">
    <location>
        <begin position="20"/>
        <end position="165"/>
    </location>
</feature>
<comment type="catalytic activity">
    <reaction evidence="2">
        <text>IMP + diphosphate = hypoxanthine + 5-phospho-alpha-D-ribose 1-diphosphate</text>
        <dbReference type="Rhea" id="RHEA:17973"/>
        <dbReference type="ChEBI" id="CHEBI:17368"/>
        <dbReference type="ChEBI" id="CHEBI:33019"/>
        <dbReference type="ChEBI" id="CHEBI:58017"/>
        <dbReference type="ChEBI" id="CHEBI:58053"/>
        <dbReference type="EC" id="2.4.2.8"/>
    </reaction>
    <physiologicalReaction direction="right-to-left" evidence="2">
        <dbReference type="Rhea" id="RHEA:17975"/>
    </physiologicalReaction>
</comment>
<dbReference type="EMBL" id="AP021881">
    <property type="protein sequence ID" value="BBP00010.1"/>
    <property type="molecule type" value="Genomic_DNA"/>
</dbReference>
<keyword evidence="4" id="KW-0808">Transferase</keyword>
<accession>A0A809SGK4</accession>
<dbReference type="SUPFAM" id="SSF53271">
    <property type="entry name" value="PRTase-like"/>
    <property type="match status" value="1"/>
</dbReference>
<organism evidence="4 5">
    <name type="scientific">Sulfuriferula nivalis</name>
    <dbReference type="NCBI Taxonomy" id="2675298"/>
    <lineage>
        <taxon>Bacteria</taxon>
        <taxon>Pseudomonadati</taxon>
        <taxon>Pseudomonadota</taxon>
        <taxon>Betaproteobacteria</taxon>
        <taxon>Nitrosomonadales</taxon>
        <taxon>Sulfuricellaceae</taxon>
        <taxon>Sulfuriferula</taxon>
    </lineage>
</organism>
<gene>
    <name evidence="4" type="ORF">SFSGTM_07180</name>
</gene>
<dbReference type="InterPro" id="IPR000836">
    <property type="entry name" value="PRTase_dom"/>
</dbReference>
<sequence length="180" mass="19747">MTNTANAWDTLNNAVCIYTAEEINTAIQTLAAAIQQDYADKHPLVITVMNGGMIFAGQLLPMLRFPLECDYLHASRYGQALHGRELAWIAMPQTDVNNRHIILLDDILDEGHTLAAIKQKLLTMGAASVACAVLTNKDINKEKPITADYVGLTLPNRYVFGCGMDVSGAWRNLPAIYAMP</sequence>
<dbReference type="PANTHER" id="PTHR43340:SF1">
    <property type="entry name" value="HYPOXANTHINE PHOSPHORIBOSYLTRANSFERASE"/>
    <property type="match status" value="1"/>
</dbReference>
<evidence type="ECO:0000256" key="1">
    <source>
        <dbReference type="ARBA" id="ARBA00048811"/>
    </source>
</evidence>
<dbReference type="KEGG" id="sniv:SFSGTM_07180"/>
<dbReference type="GO" id="GO:0000287">
    <property type="term" value="F:magnesium ion binding"/>
    <property type="evidence" value="ECO:0007669"/>
    <property type="project" value="TreeGrafter"/>
</dbReference>
<dbReference type="RefSeq" id="WP_162083984.1">
    <property type="nucleotide sequence ID" value="NZ_AP021881.1"/>
</dbReference>
<comment type="catalytic activity">
    <reaction evidence="1">
        <text>GMP + diphosphate = guanine + 5-phospho-alpha-D-ribose 1-diphosphate</text>
        <dbReference type="Rhea" id="RHEA:25424"/>
        <dbReference type="ChEBI" id="CHEBI:16235"/>
        <dbReference type="ChEBI" id="CHEBI:33019"/>
        <dbReference type="ChEBI" id="CHEBI:58017"/>
        <dbReference type="ChEBI" id="CHEBI:58115"/>
        <dbReference type="EC" id="2.4.2.8"/>
    </reaction>
    <physiologicalReaction direction="right-to-left" evidence="1">
        <dbReference type="Rhea" id="RHEA:25426"/>
    </physiologicalReaction>
</comment>
<protein>
    <submittedName>
        <fullName evidence="4">Hypoxanthine-guanine phosphoribosyltransferase</fullName>
    </submittedName>
</protein>
<keyword evidence="5" id="KW-1185">Reference proteome</keyword>
<name>A0A809SGK4_9PROT</name>
<dbReference type="Pfam" id="PF00156">
    <property type="entry name" value="Pribosyltran"/>
    <property type="match status" value="1"/>
</dbReference>
<evidence type="ECO:0000313" key="4">
    <source>
        <dbReference type="EMBL" id="BBP00010.1"/>
    </source>
</evidence>
<dbReference type="AlphaFoldDB" id="A0A809SGK4"/>
<dbReference type="Proteomes" id="UP000463939">
    <property type="component" value="Chromosome"/>
</dbReference>
<dbReference type="CDD" id="cd06223">
    <property type="entry name" value="PRTases_typeI"/>
    <property type="match status" value="1"/>
</dbReference>
<evidence type="ECO:0000256" key="2">
    <source>
        <dbReference type="ARBA" id="ARBA00049402"/>
    </source>
</evidence>
<dbReference type="GO" id="GO:0046100">
    <property type="term" value="P:hypoxanthine metabolic process"/>
    <property type="evidence" value="ECO:0007669"/>
    <property type="project" value="TreeGrafter"/>
</dbReference>
<dbReference type="GO" id="GO:0006178">
    <property type="term" value="P:guanine salvage"/>
    <property type="evidence" value="ECO:0007669"/>
    <property type="project" value="TreeGrafter"/>
</dbReference>
<dbReference type="NCBIfam" id="NF006605">
    <property type="entry name" value="PRK09162.1"/>
    <property type="match status" value="1"/>
</dbReference>
<reference evidence="5" key="1">
    <citation type="submission" date="2019-11" db="EMBL/GenBank/DDBJ databases">
        <title>Isolation and characterization of a novel species in the genus Sulfuriferula.</title>
        <authorList>
            <person name="Mochizuki J."/>
            <person name="Kojima H."/>
            <person name="Fukui M."/>
        </authorList>
    </citation>
    <scope>NUCLEOTIDE SEQUENCE [LARGE SCALE GENOMIC DNA]</scope>
    <source>
        <strain evidence="5">SGTM</strain>
    </source>
</reference>
<dbReference type="GO" id="GO:0032264">
    <property type="term" value="P:IMP salvage"/>
    <property type="evidence" value="ECO:0007669"/>
    <property type="project" value="TreeGrafter"/>
</dbReference>
<dbReference type="PANTHER" id="PTHR43340">
    <property type="entry name" value="HYPOXANTHINE-GUANINE PHOSPHORIBOSYLTRANSFERASE"/>
    <property type="match status" value="1"/>
</dbReference>
<evidence type="ECO:0000259" key="3">
    <source>
        <dbReference type="Pfam" id="PF00156"/>
    </source>
</evidence>
<proteinExistence type="predicted"/>
<dbReference type="InterPro" id="IPR050408">
    <property type="entry name" value="HGPRT"/>
</dbReference>
<dbReference type="Gene3D" id="3.40.50.2020">
    <property type="match status" value="1"/>
</dbReference>
<dbReference type="GO" id="GO:0004422">
    <property type="term" value="F:hypoxanthine phosphoribosyltransferase activity"/>
    <property type="evidence" value="ECO:0007669"/>
    <property type="project" value="TreeGrafter"/>
</dbReference>
<dbReference type="GO" id="GO:0032263">
    <property type="term" value="P:GMP salvage"/>
    <property type="evidence" value="ECO:0007669"/>
    <property type="project" value="TreeGrafter"/>
</dbReference>
<dbReference type="GO" id="GO:0005829">
    <property type="term" value="C:cytosol"/>
    <property type="evidence" value="ECO:0007669"/>
    <property type="project" value="TreeGrafter"/>
</dbReference>
<evidence type="ECO:0000313" key="5">
    <source>
        <dbReference type="Proteomes" id="UP000463939"/>
    </source>
</evidence>
<dbReference type="InterPro" id="IPR029057">
    <property type="entry name" value="PRTase-like"/>
</dbReference>